<dbReference type="Gene3D" id="1.10.3210.10">
    <property type="entry name" value="Hypothetical protein af1432"/>
    <property type="match status" value="1"/>
</dbReference>
<accession>A0A7C4XF82</accession>
<evidence type="ECO:0000259" key="1">
    <source>
        <dbReference type="Pfam" id="PF01966"/>
    </source>
</evidence>
<dbReference type="Pfam" id="PF01966">
    <property type="entry name" value="HD"/>
    <property type="match status" value="1"/>
</dbReference>
<protein>
    <submittedName>
        <fullName evidence="2">HD domain-containing protein</fullName>
    </submittedName>
</protein>
<dbReference type="InterPro" id="IPR006675">
    <property type="entry name" value="HDIG_dom"/>
</dbReference>
<evidence type="ECO:0000313" key="2">
    <source>
        <dbReference type="EMBL" id="HGV97895.1"/>
    </source>
</evidence>
<proteinExistence type="predicted"/>
<reference evidence="2" key="1">
    <citation type="journal article" date="2020" name="mSystems">
        <title>Genome- and Community-Level Interaction Insights into Carbon Utilization and Element Cycling Functions of Hydrothermarchaeota in Hydrothermal Sediment.</title>
        <authorList>
            <person name="Zhou Z."/>
            <person name="Liu Y."/>
            <person name="Xu W."/>
            <person name="Pan J."/>
            <person name="Luo Z.H."/>
            <person name="Li M."/>
        </authorList>
    </citation>
    <scope>NUCLEOTIDE SEQUENCE [LARGE SCALE GENOMIC DNA]</scope>
    <source>
        <strain evidence="2">SpSt-774</strain>
    </source>
</reference>
<dbReference type="SUPFAM" id="SSF109604">
    <property type="entry name" value="HD-domain/PDEase-like"/>
    <property type="match status" value="1"/>
</dbReference>
<dbReference type="NCBIfam" id="TIGR00277">
    <property type="entry name" value="HDIG"/>
    <property type="match status" value="1"/>
</dbReference>
<gene>
    <name evidence="2" type="ORF">ENV60_06330</name>
</gene>
<dbReference type="CDD" id="cd00077">
    <property type="entry name" value="HDc"/>
    <property type="match status" value="1"/>
</dbReference>
<dbReference type="EMBL" id="DTGZ01000117">
    <property type="protein sequence ID" value="HGV97895.1"/>
    <property type="molecule type" value="Genomic_DNA"/>
</dbReference>
<feature type="domain" description="HD" evidence="1">
    <location>
        <begin position="57"/>
        <end position="159"/>
    </location>
</feature>
<dbReference type="InterPro" id="IPR006674">
    <property type="entry name" value="HD_domain"/>
</dbReference>
<comment type="caution">
    <text evidence="2">The sequence shown here is derived from an EMBL/GenBank/DDBJ whole genome shotgun (WGS) entry which is preliminary data.</text>
</comment>
<dbReference type="InterPro" id="IPR003607">
    <property type="entry name" value="HD/PDEase_dom"/>
</dbReference>
<organism evidence="2">
    <name type="scientific">candidate division WOR-3 bacterium</name>
    <dbReference type="NCBI Taxonomy" id="2052148"/>
    <lineage>
        <taxon>Bacteria</taxon>
        <taxon>Bacteria division WOR-3</taxon>
    </lineage>
</organism>
<dbReference type="AlphaFoldDB" id="A0A7C4XF82"/>
<name>A0A7C4XF82_UNCW3</name>
<sequence>MDKDYILKIFPEIDEIKNRDLSEGVIRAWLLGIEMGGWKEIEDIPFTLLIPTEKSLIEHTRSVTQMAMAIARVKKELNWDYIVAGGLVHDVGKLLEYEWRDGKFMKSLYGRLVRHPVSGYHLCLQAGLPLEIAHIVVAHSEEGEKVSRSPEAIVIHHCDFTDFEIEKVRV</sequence>